<dbReference type="InterPro" id="IPR003441">
    <property type="entry name" value="NAC-dom"/>
</dbReference>
<keyword evidence="2" id="KW-0238">DNA-binding</keyword>
<keyword evidence="3" id="KW-0804">Transcription</keyword>
<dbReference type="PANTHER" id="PTHR31744">
    <property type="entry name" value="PROTEIN CUP-SHAPED COTYLEDON 2-RELATED"/>
    <property type="match status" value="1"/>
</dbReference>
<name>A0AAN9F1C1_CROPI</name>
<dbReference type="EMBL" id="JAYWIO010000004">
    <property type="protein sequence ID" value="KAK7266416.1"/>
    <property type="molecule type" value="Genomic_DNA"/>
</dbReference>
<dbReference type="AlphaFoldDB" id="A0AAN9F1C1"/>
<organism evidence="6 7">
    <name type="scientific">Crotalaria pallida</name>
    <name type="common">Smooth rattlebox</name>
    <name type="synonym">Crotalaria striata</name>
    <dbReference type="NCBI Taxonomy" id="3830"/>
    <lineage>
        <taxon>Eukaryota</taxon>
        <taxon>Viridiplantae</taxon>
        <taxon>Streptophyta</taxon>
        <taxon>Embryophyta</taxon>
        <taxon>Tracheophyta</taxon>
        <taxon>Spermatophyta</taxon>
        <taxon>Magnoliopsida</taxon>
        <taxon>eudicotyledons</taxon>
        <taxon>Gunneridae</taxon>
        <taxon>Pentapetalae</taxon>
        <taxon>rosids</taxon>
        <taxon>fabids</taxon>
        <taxon>Fabales</taxon>
        <taxon>Fabaceae</taxon>
        <taxon>Papilionoideae</taxon>
        <taxon>50 kb inversion clade</taxon>
        <taxon>genistoids sensu lato</taxon>
        <taxon>core genistoids</taxon>
        <taxon>Crotalarieae</taxon>
        <taxon>Crotalaria</taxon>
    </lineage>
</organism>
<dbReference type="Gene3D" id="2.170.150.80">
    <property type="entry name" value="NAC domain"/>
    <property type="match status" value="1"/>
</dbReference>
<dbReference type="Pfam" id="PF02365">
    <property type="entry name" value="NAM"/>
    <property type="match status" value="1"/>
</dbReference>
<evidence type="ECO:0000256" key="3">
    <source>
        <dbReference type="ARBA" id="ARBA00023163"/>
    </source>
</evidence>
<dbReference type="GO" id="GO:0006355">
    <property type="term" value="P:regulation of DNA-templated transcription"/>
    <property type="evidence" value="ECO:0007669"/>
    <property type="project" value="InterPro"/>
</dbReference>
<evidence type="ECO:0000259" key="5">
    <source>
        <dbReference type="PROSITE" id="PS51005"/>
    </source>
</evidence>
<evidence type="ECO:0000256" key="1">
    <source>
        <dbReference type="ARBA" id="ARBA00023015"/>
    </source>
</evidence>
<feature type="domain" description="NAC" evidence="5">
    <location>
        <begin position="16"/>
        <end position="180"/>
    </location>
</feature>
<dbReference type="PANTHER" id="PTHR31744:SF92">
    <property type="entry name" value="NAC DOMAIN-CONTAINING PROTEIN 87"/>
    <property type="match status" value="1"/>
</dbReference>
<keyword evidence="7" id="KW-1185">Reference proteome</keyword>
<evidence type="ECO:0000313" key="7">
    <source>
        <dbReference type="Proteomes" id="UP001372338"/>
    </source>
</evidence>
<dbReference type="SUPFAM" id="SSF101941">
    <property type="entry name" value="NAC domain"/>
    <property type="match status" value="1"/>
</dbReference>
<dbReference type="GO" id="GO:0003677">
    <property type="term" value="F:DNA binding"/>
    <property type="evidence" value="ECO:0007669"/>
    <property type="project" value="UniProtKB-KW"/>
</dbReference>
<evidence type="ECO:0000256" key="4">
    <source>
        <dbReference type="ARBA" id="ARBA00023242"/>
    </source>
</evidence>
<dbReference type="PROSITE" id="PS51005">
    <property type="entry name" value="NAC"/>
    <property type="match status" value="1"/>
</dbReference>
<evidence type="ECO:0000256" key="2">
    <source>
        <dbReference type="ARBA" id="ARBA00023125"/>
    </source>
</evidence>
<keyword evidence="4" id="KW-0539">Nucleus</keyword>
<proteinExistence type="predicted"/>
<keyword evidence="1" id="KW-0805">Transcription regulation</keyword>
<dbReference type="GO" id="GO:0005634">
    <property type="term" value="C:nucleus"/>
    <property type="evidence" value="ECO:0007669"/>
    <property type="project" value="UniProtKB-ARBA"/>
</dbReference>
<sequence>MANVTRYMHEGQVFELPPGFRFHPTDEELIIYYLSEKVLDNNFSARAIGEVDLNKCEPWDLPKWAICRVFQKKSSCGRRVVAAGFETNSPVIEYPPIPFPFPPPAPAPYKAETMNNAVGESSYVTTFSGPNQTEDMKAQDVTVDSMETPMLAHSYASWAFANTTLTPPPSPPTMCNPLSAQLANQVGNHPHYPGGGGGYFMNQDQSMMSMLIDDHGSSKMQNNNNNNQKAVEESDFDVDITTVMYNNAMIPPSFGNQGCSSAYLTPHVNNVNNGYKWNV</sequence>
<dbReference type="InterPro" id="IPR036093">
    <property type="entry name" value="NAC_dom_sf"/>
</dbReference>
<reference evidence="6 7" key="1">
    <citation type="submission" date="2024-01" db="EMBL/GenBank/DDBJ databases">
        <title>The genomes of 5 underutilized Papilionoideae crops provide insights into root nodulation and disease resistanc.</title>
        <authorList>
            <person name="Yuan L."/>
        </authorList>
    </citation>
    <scope>NUCLEOTIDE SEQUENCE [LARGE SCALE GENOMIC DNA]</scope>
    <source>
        <strain evidence="6">ZHUSHIDOU_FW_LH</strain>
        <tissue evidence="6">Leaf</tissue>
    </source>
</reference>
<comment type="caution">
    <text evidence="6">The sequence shown here is derived from an EMBL/GenBank/DDBJ whole genome shotgun (WGS) entry which is preliminary data.</text>
</comment>
<protein>
    <recommendedName>
        <fullName evidence="5">NAC domain-containing protein</fullName>
    </recommendedName>
</protein>
<evidence type="ECO:0000313" key="6">
    <source>
        <dbReference type="EMBL" id="KAK7266416.1"/>
    </source>
</evidence>
<gene>
    <name evidence="6" type="ORF">RIF29_19060</name>
</gene>
<dbReference type="Proteomes" id="UP001372338">
    <property type="component" value="Unassembled WGS sequence"/>
</dbReference>
<accession>A0AAN9F1C1</accession>